<dbReference type="Pfam" id="PF11539">
    <property type="entry name" value="DUF3228"/>
    <property type="match status" value="1"/>
</dbReference>
<name>A0A160VIL9_9ZZZZ</name>
<evidence type="ECO:0000313" key="1">
    <source>
        <dbReference type="EMBL" id="CUV10786.1"/>
    </source>
</evidence>
<reference evidence="1" key="1">
    <citation type="submission" date="2015-10" db="EMBL/GenBank/DDBJ databases">
        <authorList>
            <person name="Gilbert D.G."/>
        </authorList>
    </citation>
    <scope>NUCLEOTIDE SEQUENCE</scope>
</reference>
<evidence type="ECO:0008006" key="2">
    <source>
        <dbReference type="Google" id="ProtNLM"/>
    </source>
</evidence>
<proteinExistence type="predicted"/>
<dbReference type="EMBL" id="FAXC01000497">
    <property type="protein sequence ID" value="CUV10786.1"/>
    <property type="molecule type" value="Genomic_DNA"/>
</dbReference>
<dbReference type="InterPro" id="IPR021610">
    <property type="entry name" value="DUF3228"/>
</dbReference>
<dbReference type="AlphaFoldDB" id="A0A160VIL9"/>
<dbReference type="PANTHER" id="PTHR38666">
    <property type="match status" value="1"/>
</dbReference>
<sequence>METIKVAVNEFVRRQTKGTGKTYSDSQTFEQVAQDAEKQMANGHFKEGYRDGVRIVEGSAELIHQFVCPFVKLDENTELVSRLVQRRSNEEFYIQTRAKSGTPIKAGRIEYIVYRHDVLAENDENSTDAEWELISIHSVPEGVEKLPMGPITMMRNQLELPGGTKAHYSSEEWAEAVRFWQQYASLDET</sequence>
<gene>
    <name evidence="1" type="ORF">MGWOODY_Mmi225</name>
</gene>
<organism evidence="1">
    <name type="scientific">hydrothermal vent metagenome</name>
    <dbReference type="NCBI Taxonomy" id="652676"/>
    <lineage>
        <taxon>unclassified sequences</taxon>
        <taxon>metagenomes</taxon>
        <taxon>ecological metagenomes</taxon>
    </lineage>
</organism>
<dbReference type="PANTHER" id="PTHR38666:SF2">
    <property type="entry name" value="FLAGELLAR ASSOCIATED PROTEIN"/>
    <property type="match status" value="1"/>
</dbReference>
<accession>A0A160VIL9</accession>
<protein>
    <recommendedName>
        <fullName evidence="2">DUF3228 domain-containing protein</fullName>
    </recommendedName>
</protein>